<keyword evidence="2" id="KW-1185">Reference proteome</keyword>
<organism evidence="1 2">
    <name type="scientific">Bradyrhizobium oligotrophicum S58</name>
    <dbReference type="NCBI Taxonomy" id="1245469"/>
    <lineage>
        <taxon>Bacteria</taxon>
        <taxon>Pseudomonadati</taxon>
        <taxon>Pseudomonadota</taxon>
        <taxon>Alphaproteobacteria</taxon>
        <taxon>Hyphomicrobiales</taxon>
        <taxon>Nitrobacteraceae</taxon>
        <taxon>Bradyrhizobium</taxon>
    </lineage>
</organism>
<proteinExistence type="predicted"/>
<dbReference type="AlphaFoldDB" id="M4ZN54"/>
<protein>
    <submittedName>
        <fullName evidence="1">Uncharacterized protein</fullName>
    </submittedName>
</protein>
<sequence>MQSTSQANAWKFGLGGARRVKADWLAQHDLDDSWSHSDIGEAAGESLVANIGTRGSATIGPSTLISGSVVAAPRRLQMFSYDADFDVDAVVELDHDFEQNESGLLEAQVFSILSSTIASFTDKVAGLYDPTNRQVMLPSSKESQHVGWPKTFAEPNLTALCTLVSPTRSLTTTAAAQYSFCQPMPHVAGYWTKRTIVRQLEHNGIISWLGTPDLTVRIAHRLARIPELPHAEDSILPSSELIDAALRVAGYLPTSSVLPQIEVDDSAGSIAFVWRDDASESAFSLEIPNPRVVIGVAVGKAFAKYKPWRHSIFEERKIVEEFQSSGPVRRLLSGE</sequence>
<evidence type="ECO:0000313" key="2">
    <source>
        <dbReference type="Proteomes" id="UP000011841"/>
    </source>
</evidence>
<evidence type="ECO:0000313" key="1">
    <source>
        <dbReference type="EMBL" id="BAM87635.1"/>
    </source>
</evidence>
<dbReference type="HOGENOM" id="CLU_828132_0_0_5"/>
<gene>
    <name evidence="1" type="ORF">S58_16270</name>
</gene>
<dbReference type="EMBL" id="AP012603">
    <property type="protein sequence ID" value="BAM87635.1"/>
    <property type="molecule type" value="Genomic_DNA"/>
</dbReference>
<accession>M4ZN54</accession>
<dbReference type="GeneID" id="301815564"/>
<reference evidence="1 2" key="1">
    <citation type="journal article" date="2013" name="Appl. Environ. Microbiol.">
        <title>Genome analysis suggests that the soil oligotrophic bacterium Agromonas oligotrophica (Bradyrhizobium oligotrophicum) is a nitrogen-fixing symbiont of Aeschynomene indica.</title>
        <authorList>
            <person name="Okubo T."/>
            <person name="Fukushima S."/>
            <person name="Itakura M."/>
            <person name="Oshima K."/>
            <person name="Longtonglang A."/>
            <person name="Teaumroong N."/>
            <person name="Mitsui H."/>
            <person name="Hattori M."/>
            <person name="Hattori R."/>
            <person name="Hattori T."/>
            <person name="Minamisawa K."/>
        </authorList>
    </citation>
    <scope>NUCLEOTIDE SEQUENCE [LARGE SCALE GENOMIC DNA]</scope>
    <source>
        <strain evidence="1 2">S58</strain>
    </source>
</reference>
<dbReference type="RefSeq" id="WP_015664764.1">
    <property type="nucleotide sequence ID" value="NC_020453.1"/>
</dbReference>
<dbReference type="KEGG" id="aol:S58_16270"/>
<dbReference type="STRING" id="1245469.S58_16270"/>
<name>M4ZN54_9BRAD</name>
<dbReference type="Proteomes" id="UP000011841">
    <property type="component" value="Chromosome"/>
</dbReference>